<sequence length="175" mass="18797">MLKTIAIIIVVALAAILGLAATRPDNFRVQRSVSIKAPPEKIFALIENFHSWASWSPYEKLDPGMQKTFSGAASGKGAVYAWDSSGKAGAGRMEISDAVTPSKVVIKLDFSKPLEGHNTAEFTIDTQGDSSNVTWAMYGPSPYVAKVMGLFFNMDTMIGKDFETGLASLKSAAEK</sequence>
<dbReference type="CDD" id="cd07818">
    <property type="entry name" value="SRPBCC_1"/>
    <property type="match status" value="1"/>
</dbReference>
<evidence type="ECO:0000313" key="2">
    <source>
        <dbReference type="Proteomes" id="UP000030302"/>
    </source>
</evidence>
<reference evidence="2" key="1">
    <citation type="journal article" date="2014" name="Soil Biol. Biochem.">
        <title>Structure and function of bacterial communities in ageing soils: Insights from the Mendocino ecological staircase.</title>
        <authorList>
            <person name="Uroz S."/>
            <person name="Tech J.J."/>
            <person name="Sawaya N.A."/>
            <person name="Frey-Klett P."/>
            <person name="Leveau J.H.J."/>
        </authorList>
    </citation>
    <scope>NUCLEOTIDE SEQUENCE [LARGE SCALE GENOMIC DNA]</scope>
    <source>
        <strain evidence="2">Cal35</strain>
    </source>
</reference>
<organism evidence="1 2">
    <name type="scientific">Collimonas arenae</name>
    <dbReference type="NCBI Taxonomy" id="279058"/>
    <lineage>
        <taxon>Bacteria</taxon>
        <taxon>Pseudomonadati</taxon>
        <taxon>Pseudomonadota</taxon>
        <taxon>Betaproteobacteria</taxon>
        <taxon>Burkholderiales</taxon>
        <taxon>Oxalobacteraceae</taxon>
        <taxon>Collimonas</taxon>
    </lineage>
</organism>
<name>A0A0A1FEJ6_9BURK</name>
<dbReference type="KEGG" id="care:LT85_3768"/>
<dbReference type="InterPro" id="IPR023393">
    <property type="entry name" value="START-like_dom_sf"/>
</dbReference>
<evidence type="ECO:0008006" key="3">
    <source>
        <dbReference type="Google" id="ProtNLM"/>
    </source>
</evidence>
<keyword evidence="2" id="KW-1185">Reference proteome</keyword>
<dbReference type="InterPro" id="IPR019587">
    <property type="entry name" value="Polyketide_cyclase/dehydratase"/>
</dbReference>
<dbReference type="RefSeq" id="WP_038491850.1">
    <property type="nucleotide sequence ID" value="NZ_CP009962.1"/>
</dbReference>
<proteinExistence type="predicted"/>
<dbReference type="Proteomes" id="UP000030302">
    <property type="component" value="Chromosome"/>
</dbReference>
<dbReference type="Pfam" id="PF10604">
    <property type="entry name" value="Polyketide_cyc2"/>
    <property type="match status" value="1"/>
</dbReference>
<dbReference type="SUPFAM" id="SSF55961">
    <property type="entry name" value="Bet v1-like"/>
    <property type="match status" value="1"/>
</dbReference>
<protein>
    <recommendedName>
        <fullName evidence="3">Polyketide cyclase</fullName>
    </recommendedName>
</protein>
<dbReference type="HOGENOM" id="CLU_104147_0_0_4"/>
<accession>A0A0A1FEJ6</accession>
<dbReference type="EMBL" id="CP009962">
    <property type="protein sequence ID" value="AIY42926.1"/>
    <property type="molecule type" value="Genomic_DNA"/>
</dbReference>
<dbReference type="STRING" id="279058.LT85_3768"/>
<dbReference type="OrthoDB" id="9807923at2"/>
<evidence type="ECO:0000313" key="1">
    <source>
        <dbReference type="EMBL" id="AIY42926.1"/>
    </source>
</evidence>
<dbReference type="AlphaFoldDB" id="A0A0A1FEJ6"/>
<dbReference type="Gene3D" id="3.30.530.20">
    <property type="match status" value="1"/>
</dbReference>
<gene>
    <name evidence="1" type="ORF">LT85_3768</name>
</gene>